<dbReference type="EMBL" id="JADBGG010000045">
    <property type="protein sequence ID" value="MBE1427117.1"/>
    <property type="molecule type" value="Genomic_DNA"/>
</dbReference>
<comment type="similarity">
    <text evidence="1">In the C-terminal section; belongs to the transposase 35 family.</text>
</comment>
<keyword evidence="3" id="KW-0815">Transposition</keyword>
<dbReference type="InterPro" id="IPR051399">
    <property type="entry name" value="RNA-guided_DNA_endo/Transpos"/>
</dbReference>
<evidence type="ECO:0000313" key="8">
    <source>
        <dbReference type="EMBL" id="MBE1427117.1"/>
    </source>
</evidence>
<gene>
    <name evidence="8" type="ORF">H4684_003805</name>
</gene>
<evidence type="ECO:0000259" key="6">
    <source>
        <dbReference type="Pfam" id="PF01385"/>
    </source>
</evidence>
<evidence type="ECO:0000256" key="5">
    <source>
        <dbReference type="ARBA" id="ARBA00023172"/>
    </source>
</evidence>
<evidence type="ECO:0000256" key="4">
    <source>
        <dbReference type="ARBA" id="ARBA00023125"/>
    </source>
</evidence>
<evidence type="ECO:0000256" key="3">
    <source>
        <dbReference type="ARBA" id="ARBA00022578"/>
    </source>
</evidence>
<name>A0ABR9H8R4_9BACT</name>
<evidence type="ECO:0000259" key="7">
    <source>
        <dbReference type="Pfam" id="PF07282"/>
    </source>
</evidence>
<evidence type="ECO:0000256" key="2">
    <source>
        <dbReference type="ARBA" id="ARBA00011044"/>
    </source>
</evidence>
<evidence type="ECO:0000256" key="1">
    <source>
        <dbReference type="ARBA" id="ARBA00008761"/>
    </source>
</evidence>
<dbReference type="PANTHER" id="PTHR30405:SF25">
    <property type="entry name" value="RNA-GUIDED DNA ENDONUCLEASE INSQ-RELATED"/>
    <property type="match status" value="1"/>
</dbReference>
<dbReference type="PANTHER" id="PTHR30405">
    <property type="entry name" value="TRANSPOSASE"/>
    <property type="match status" value="1"/>
</dbReference>
<keyword evidence="4" id="KW-0238">DNA-binding</keyword>
<keyword evidence="9" id="KW-1185">Reference proteome</keyword>
<keyword evidence="5" id="KW-0233">DNA recombination</keyword>
<proteinExistence type="inferred from homology"/>
<sequence>MALEKGRLDAGEKILRYNDMAAQLVAWKREPETAWLCESPSHTLQQTLRNLDRAFMDAFDKNNPKRFPKFKKKGVHDSFRFPDPKQFCLDQANGRIKLPKLGWVRYRKSRDVQGDVKQVTVSRCGKRWRMSILSEQTVPEPRHASTSKVGIDLGIRAFAALSDGAIVEPLNSFRSMEKKLARAQRSLARKVKFSANWRKQKARIAALHERIANARGDFLHKLSTDVCKNHALIAIEDLRVSNMSRSAKGTIEAPGRNVRAKAGLNKSILDQGWGEFRRQLEYKALWAGGVLVAVPPQYTSQSCPECGRVDAGNRHKTKFRCLGCGHTADADVNAAINILAAGHAVMACGAVKAQATAAKQEPLHAA</sequence>
<dbReference type="Proteomes" id="UP000639010">
    <property type="component" value="Unassembled WGS sequence"/>
</dbReference>
<evidence type="ECO:0000313" key="9">
    <source>
        <dbReference type="Proteomes" id="UP000639010"/>
    </source>
</evidence>
<feature type="domain" description="Probable transposase IS891/IS1136/IS1341" evidence="6">
    <location>
        <begin position="132"/>
        <end position="246"/>
    </location>
</feature>
<dbReference type="NCBIfam" id="NF040570">
    <property type="entry name" value="guided_TnpB"/>
    <property type="match status" value="1"/>
</dbReference>
<dbReference type="Pfam" id="PF01385">
    <property type="entry name" value="OrfB_IS605"/>
    <property type="match status" value="1"/>
</dbReference>
<feature type="domain" description="Cas12f1-like TNB" evidence="7">
    <location>
        <begin position="273"/>
        <end position="338"/>
    </location>
</feature>
<accession>A0ABR9H8R4</accession>
<comment type="similarity">
    <text evidence="2">In the N-terminal section; belongs to the transposase 2 family.</text>
</comment>
<comment type="caution">
    <text evidence="8">The sequence shown here is derived from an EMBL/GenBank/DDBJ whole genome shotgun (WGS) entry which is preliminary data.</text>
</comment>
<dbReference type="Pfam" id="PF07282">
    <property type="entry name" value="Cas12f1-like_TNB"/>
    <property type="match status" value="1"/>
</dbReference>
<dbReference type="InterPro" id="IPR010095">
    <property type="entry name" value="Cas12f1-like_TNB"/>
</dbReference>
<organism evidence="8 9">
    <name type="scientific">Desulfomicrobium macestii</name>
    <dbReference type="NCBI Taxonomy" id="90731"/>
    <lineage>
        <taxon>Bacteria</taxon>
        <taxon>Pseudomonadati</taxon>
        <taxon>Thermodesulfobacteriota</taxon>
        <taxon>Desulfovibrionia</taxon>
        <taxon>Desulfovibrionales</taxon>
        <taxon>Desulfomicrobiaceae</taxon>
        <taxon>Desulfomicrobium</taxon>
    </lineage>
</organism>
<protein>
    <submittedName>
        <fullName evidence="8">Transposase</fullName>
    </submittedName>
</protein>
<dbReference type="InterPro" id="IPR001959">
    <property type="entry name" value="Transposase"/>
</dbReference>
<reference evidence="8 9" key="1">
    <citation type="submission" date="2020-10" db="EMBL/GenBank/DDBJ databases">
        <title>Genomic Encyclopedia of Type Strains, Phase IV (KMG-IV): sequencing the most valuable type-strain genomes for metagenomic binning, comparative biology and taxonomic classification.</title>
        <authorList>
            <person name="Goeker M."/>
        </authorList>
    </citation>
    <scope>NUCLEOTIDE SEQUENCE [LARGE SCALE GENOMIC DNA]</scope>
    <source>
        <strain evidence="8 9">DSM 4194</strain>
    </source>
</reference>